<gene>
    <name evidence="1" type="ORF">BV25DRAFT_1916809</name>
</gene>
<name>A0ACB8SZ36_9AGAM</name>
<comment type="caution">
    <text evidence="1">The sequence shown here is derived from an EMBL/GenBank/DDBJ whole genome shotgun (WGS) entry which is preliminary data.</text>
</comment>
<reference evidence="1" key="2">
    <citation type="journal article" date="2022" name="New Phytol.">
        <title>Evolutionary transition to the ectomycorrhizal habit in the genomes of a hyperdiverse lineage of mushroom-forming fungi.</title>
        <authorList>
            <person name="Looney B."/>
            <person name="Miyauchi S."/>
            <person name="Morin E."/>
            <person name="Drula E."/>
            <person name="Courty P.E."/>
            <person name="Kohler A."/>
            <person name="Kuo A."/>
            <person name="LaButti K."/>
            <person name="Pangilinan J."/>
            <person name="Lipzen A."/>
            <person name="Riley R."/>
            <person name="Andreopoulos W."/>
            <person name="He G."/>
            <person name="Johnson J."/>
            <person name="Nolan M."/>
            <person name="Tritt A."/>
            <person name="Barry K.W."/>
            <person name="Grigoriev I.V."/>
            <person name="Nagy L.G."/>
            <person name="Hibbett D."/>
            <person name="Henrissat B."/>
            <person name="Matheny P.B."/>
            <person name="Labbe J."/>
            <person name="Martin F.M."/>
        </authorList>
    </citation>
    <scope>NUCLEOTIDE SEQUENCE</scope>
    <source>
        <strain evidence="1">HHB10654</strain>
    </source>
</reference>
<organism evidence="1 2">
    <name type="scientific">Artomyces pyxidatus</name>
    <dbReference type="NCBI Taxonomy" id="48021"/>
    <lineage>
        <taxon>Eukaryota</taxon>
        <taxon>Fungi</taxon>
        <taxon>Dikarya</taxon>
        <taxon>Basidiomycota</taxon>
        <taxon>Agaricomycotina</taxon>
        <taxon>Agaricomycetes</taxon>
        <taxon>Russulales</taxon>
        <taxon>Auriscalpiaceae</taxon>
        <taxon>Artomyces</taxon>
    </lineage>
</organism>
<accession>A0ACB8SZ36</accession>
<protein>
    <submittedName>
        <fullName evidence="1">Uncharacterized protein</fullName>
    </submittedName>
</protein>
<keyword evidence="2" id="KW-1185">Reference proteome</keyword>
<dbReference type="Proteomes" id="UP000814140">
    <property type="component" value="Unassembled WGS sequence"/>
</dbReference>
<dbReference type="EMBL" id="MU277212">
    <property type="protein sequence ID" value="KAI0061435.1"/>
    <property type="molecule type" value="Genomic_DNA"/>
</dbReference>
<reference evidence="1" key="1">
    <citation type="submission" date="2021-03" db="EMBL/GenBank/DDBJ databases">
        <authorList>
            <consortium name="DOE Joint Genome Institute"/>
            <person name="Ahrendt S."/>
            <person name="Looney B.P."/>
            <person name="Miyauchi S."/>
            <person name="Morin E."/>
            <person name="Drula E."/>
            <person name="Courty P.E."/>
            <person name="Chicoki N."/>
            <person name="Fauchery L."/>
            <person name="Kohler A."/>
            <person name="Kuo A."/>
            <person name="Labutti K."/>
            <person name="Pangilinan J."/>
            <person name="Lipzen A."/>
            <person name="Riley R."/>
            <person name="Andreopoulos W."/>
            <person name="He G."/>
            <person name="Johnson J."/>
            <person name="Barry K.W."/>
            <person name="Grigoriev I.V."/>
            <person name="Nagy L."/>
            <person name="Hibbett D."/>
            <person name="Henrissat B."/>
            <person name="Matheny P.B."/>
            <person name="Labbe J."/>
            <person name="Martin F."/>
        </authorList>
    </citation>
    <scope>NUCLEOTIDE SEQUENCE</scope>
    <source>
        <strain evidence="1">HHB10654</strain>
    </source>
</reference>
<proteinExistence type="predicted"/>
<evidence type="ECO:0000313" key="1">
    <source>
        <dbReference type="EMBL" id="KAI0061435.1"/>
    </source>
</evidence>
<evidence type="ECO:0000313" key="2">
    <source>
        <dbReference type="Proteomes" id="UP000814140"/>
    </source>
</evidence>
<sequence length="323" mass="35998">MPSGVLIRPEYREALDAAVDCAKAGAASQPSVAPDPVLDSLGGDSSPTAQWNLVNEDNPFENEGCVHRAAFILRGQSGTGKALWELYVLALRLQAKKVTIYQNAPGHFYVFDEEGVWDVSANDGDYSGTLDEYVDVRAWAIVASNEVLAQVSPFLKHSRRFIVQAASPRKDRTEWLRTYSSAATVFIMKPWTLDELLAARTLQPYPVTEAQIVNFFDQFGPPVRTVHVAFPGRYNDRVSSALQPVTRDTFYAAALRIFGFHCHDDEIAYGLLAFTHGNVRHAAKVYIPTRGIYNRLHSSFGRYVFGTDPSGLDEVYRPYLESQ</sequence>